<dbReference type="Gene3D" id="6.20.50.100">
    <property type="match status" value="4"/>
</dbReference>
<feature type="domain" description="Trimeric autotransporter adhesin YadA-like stalk" evidence="1">
    <location>
        <begin position="324"/>
        <end position="359"/>
    </location>
</feature>
<reference evidence="2 3" key="1">
    <citation type="submission" date="2011-05" db="EMBL/GenBank/DDBJ databases">
        <authorList>
            <person name="Muzny D."/>
            <person name="Qin X."/>
            <person name="Deng J."/>
            <person name="Jiang H."/>
            <person name="Liu Y."/>
            <person name="Qu J."/>
            <person name="Song X.-Z."/>
            <person name="Zhang L."/>
            <person name="Thornton R."/>
            <person name="Coyle M."/>
            <person name="Francisco L."/>
            <person name="Jackson L."/>
            <person name="Javaid M."/>
            <person name="Korchina V."/>
            <person name="Kovar C."/>
            <person name="Mata R."/>
            <person name="Mathew T."/>
            <person name="Ngo R."/>
            <person name="Nguyen L."/>
            <person name="Nguyen N."/>
            <person name="Okwuonu G."/>
            <person name="Ongeri F."/>
            <person name="Pham C."/>
            <person name="Simmons D."/>
            <person name="Wilczek-Boney K."/>
            <person name="Hale W."/>
            <person name="Jakkamsetti A."/>
            <person name="Pham P."/>
            <person name="Ruth R."/>
            <person name="San Lucas F."/>
            <person name="Warren J."/>
            <person name="Zhang J."/>
            <person name="Zhao Z."/>
            <person name="Zhou C."/>
            <person name="Zhu D."/>
            <person name="Lee S."/>
            <person name="Bess C."/>
            <person name="Blankenburg K."/>
            <person name="Forbes L."/>
            <person name="Fu Q."/>
            <person name="Gubbala S."/>
            <person name="Hirani K."/>
            <person name="Jayaseelan J.C."/>
            <person name="Lara F."/>
            <person name="Munidasa M."/>
            <person name="Palculict T."/>
            <person name="Patil S."/>
            <person name="Pu L.-L."/>
            <person name="Saada N."/>
            <person name="Tang L."/>
            <person name="Weissenberger G."/>
            <person name="Zhu Y."/>
            <person name="Hemphill L."/>
            <person name="Shang Y."/>
            <person name="Youmans B."/>
            <person name="Ayvaz T."/>
            <person name="Ross M."/>
            <person name="Santibanez J."/>
            <person name="Aqrawi P."/>
            <person name="Gross S."/>
            <person name="Joshi V."/>
            <person name="Fowler G."/>
            <person name="Nazareth L."/>
            <person name="Reid J."/>
            <person name="Worley K."/>
            <person name="Petrosino J."/>
            <person name="Highlander S."/>
            <person name="Gibbs R."/>
        </authorList>
    </citation>
    <scope>NUCLEOTIDE SEQUENCE [LARGE SCALE GENOMIC DNA]</scope>
    <source>
        <strain evidence="2 3">ATCC 33926</strain>
    </source>
</reference>
<organism evidence="2 3">
    <name type="scientific">Neisseria macacae ATCC 33926</name>
    <dbReference type="NCBI Taxonomy" id="997348"/>
    <lineage>
        <taxon>Bacteria</taxon>
        <taxon>Pseudomonadati</taxon>
        <taxon>Pseudomonadota</taxon>
        <taxon>Betaproteobacteria</taxon>
        <taxon>Neisseriales</taxon>
        <taxon>Neisseriaceae</taxon>
        <taxon>Neisseria</taxon>
    </lineage>
</organism>
<name>A0AA36UGT2_9NEIS</name>
<dbReference type="Gene3D" id="2.20.70.140">
    <property type="match status" value="2"/>
</dbReference>
<gene>
    <name evidence="2" type="ORF">HMPREF9418_2940</name>
</gene>
<dbReference type="InterPro" id="IPR008635">
    <property type="entry name" value="Coiled_stalk_dom"/>
</dbReference>
<proteinExistence type="predicted"/>
<dbReference type="InterPro" id="IPR011049">
    <property type="entry name" value="Serralysin-like_metalloprot_C"/>
</dbReference>
<dbReference type="Pfam" id="PF05662">
    <property type="entry name" value="YadA_stalk"/>
    <property type="match status" value="2"/>
</dbReference>
<feature type="non-terminal residue" evidence="2">
    <location>
        <position position="1"/>
    </location>
</feature>
<feature type="domain" description="Trimeric autotransporter adhesin YadA-like stalk" evidence="1">
    <location>
        <begin position="12"/>
        <end position="45"/>
    </location>
</feature>
<protein>
    <submittedName>
        <fullName evidence="2">Hemagglutinin superfamily protein</fullName>
    </submittedName>
</protein>
<dbReference type="Proteomes" id="UP000004982">
    <property type="component" value="Unassembled WGS sequence"/>
</dbReference>
<evidence type="ECO:0000259" key="1">
    <source>
        <dbReference type="Pfam" id="PF05662"/>
    </source>
</evidence>
<dbReference type="EMBL" id="AFQE01000159">
    <property type="protein sequence ID" value="EGQ73873.1"/>
    <property type="molecule type" value="Genomic_DNA"/>
</dbReference>
<evidence type="ECO:0000313" key="3">
    <source>
        <dbReference type="Proteomes" id="UP000004982"/>
    </source>
</evidence>
<accession>A0AA36UGT2</accession>
<dbReference type="GO" id="GO:0019867">
    <property type="term" value="C:outer membrane"/>
    <property type="evidence" value="ECO:0007669"/>
    <property type="project" value="InterPro"/>
</dbReference>
<sequence length="645" mass="65396">LTKSGLNNGGNKIANVAKGTEDTDGVNVSQIKPLATALNTTVGADGSIAEPNFTVNHADGTAGTPVHTVQDALNEVGKELNKGLNIVADNGSSEKVNLGDTVTYTSKDQNIVTTVANNEIDFSLADKITVGKAGQKPVVIDGTTGTVSGLTNKTLGGADFATKGQAATEEQLNETQANLKTILGGEAANNNGNVTINNIGETGANNVHDAIKSVKETAEKGWKLKANDEADSDSEKIAAGDTVTVKQGKNIRVKRSGKDLTVETSDDVEFDHVKADSVAATSVVAESVIAGNSVLTTDGLKIGADGSPSQVSLTTSGLNNGGNKIANVAKGVADTDAVNVSQLNPIAKALNSSINPITGAIEAPVFTVTKADGTKHDAVGTVQDALDKVGEEVSKGLNIVADNGSSEKVNLGDTVTYTSKDKNIVTTSGTGKEIDFSLAEKVTIGKDAANGGKPVVIDGKEGIVSGLTNQALGGADFATKGQAATEEQLNETQANLAKLLGGNAANDKGNVATNDIGGTGKDNVHDAIATVKEIVGKGWNLKANDEAESDSENIAAGDTVTVKQGKNIRVKRSGKELTVETSDDVEFGTVSATTVLADSFISGNSVLSGEGLKIGADGSPSQVSLTNAGLNNGGNKIANVAKGTA</sequence>
<dbReference type="Gene3D" id="6.10.250.2040">
    <property type="match status" value="1"/>
</dbReference>
<evidence type="ECO:0000313" key="2">
    <source>
        <dbReference type="EMBL" id="EGQ73873.1"/>
    </source>
</evidence>
<dbReference type="SUPFAM" id="SSF101967">
    <property type="entry name" value="Adhesin YadA, collagen-binding domain"/>
    <property type="match status" value="2"/>
</dbReference>
<feature type="non-terminal residue" evidence="2">
    <location>
        <position position="645"/>
    </location>
</feature>
<comment type="caution">
    <text evidence="2">The sequence shown here is derived from an EMBL/GenBank/DDBJ whole genome shotgun (WGS) entry which is preliminary data.</text>
</comment>